<accession>A0A1J6HXD7</accession>
<dbReference type="InterPro" id="IPR012675">
    <property type="entry name" value="Beta-grasp_dom_sf"/>
</dbReference>
<sequence length="156" mass="16729">MKFNINEKSYQVDIAGDTPLLWVLRDELGLTGTKYGCGQGLCGACTVHMDGVAVRSCQVLAGDVGDSVITTIEGLGSAEHLHPVQQAWFDEDVPQCGYCQPGQMMSAAALLLENPAPTDDDITTAMDGNICRCGTYGRIRRAIHRAAATLENRGKQ</sequence>
<feature type="domain" description="2Fe-2S ferredoxin-type" evidence="6">
    <location>
        <begin position="1"/>
        <end position="75"/>
    </location>
</feature>
<dbReference type="SUPFAM" id="SSF54292">
    <property type="entry name" value="2Fe-2S ferredoxin-like"/>
    <property type="match status" value="1"/>
</dbReference>
<evidence type="ECO:0000313" key="8">
    <source>
        <dbReference type="Proteomes" id="UP000182985"/>
    </source>
</evidence>
<dbReference type="Gene3D" id="1.10.150.120">
    <property type="entry name" value="[2Fe-2S]-binding domain"/>
    <property type="match status" value="1"/>
</dbReference>
<keyword evidence="4" id="KW-0408">Iron</keyword>
<dbReference type="InterPro" id="IPR036884">
    <property type="entry name" value="2Fe-2S-bd_dom_sf"/>
</dbReference>
<dbReference type="FunFam" id="1.10.150.120:FF:000003">
    <property type="entry name" value="Carbon monoxide dehydrogenase, small subunit"/>
    <property type="match status" value="1"/>
</dbReference>
<dbReference type="InterPro" id="IPR002888">
    <property type="entry name" value="2Fe-2S-bd"/>
</dbReference>
<dbReference type="GO" id="GO:0046872">
    <property type="term" value="F:metal ion binding"/>
    <property type="evidence" value="ECO:0007669"/>
    <property type="project" value="UniProtKB-KW"/>
</dbReference>
<evidence type="ECO:0000256" key="4">
    <source>
        <dbReference type="ARBA" id="ARBA00023004"/>
    </source>
</evidence>
<evidence type="ECO:0000256" key="5">
    <source>
        <dbReference type="ARBA" id="ARBA00023014"/>
    </source>
</evidence>
<dbReference type="PROSITE" id="PS00197">
    <property type="entry name" value="2FE2S_FER_1"/>
    <property type="match status" value="1"/>
</dbReference>
<name>A0A1J6HXD7_9HYPH</name>
<dbReference type="Pfam" id="PF01799">
    <property type="entry name" value="Fer2_2"/>
    <property type="match status" value="1"/>
</dbReference>
<keyword evidence="2" id="KW-0479">Metal-binding</keyword>
<dbReference type="AlphaFoldDB" id="A0A1J6HXD7"/>
<dbReference type="EMBL" id="MOEC01000013">
    <property type="protein sequence ID" value="OIS92895.1"/>
    <property type="molecule type" value="Genomic_DNA"/>
</dbReference>
<dbReference type="PROSITE" id="PS51085">
    <property type="entry name" value="2FE2S_FER_2"/>
    <property type="match status" value="1"/>
</dbReference>
<dbReference type="Gene3D" id="3.10.20.30">
    <property type="match status" value="1"/>
</dbReference>
<dbReference type="SUPFAM" id="SSF47741">
    <property type="entry name" value="CO dehydrogenase ISP C-domain like"/>
    <property type="match status" value="1"/>
</dbReference>
<dbReference type="InterPro" id="IPR001041">
    <property type="entry name" value="2Fe-2S_ferredoxin-type"/>
</dbReference>
<evidence type="ECO:0000256" key="3">
    <source>
        <dbReference type="ARBA" id="ARBA00023002"/>
    </source>
</evidence>
<protein>
    <recommendedName>
        <fullName evidence="6">2Fe-2S ferredoxin-type domain-containing protein</fullName>
    </recommendedName>
</protein>
<dbReference type="InterPro" id="IPR036010">
    <property type="entry name" value="2Fe-2S_ferredoxin-like_sf"/>
</dbReference>
<keyword evidence="5" id="KW-0411">Iron-sulfur</keyword>
<dbReference type="GO" id="GO:0051537">
    <property type="term" value="F:2 iron, 2 sulfur cluster binding"/>
    <property type="evidence" value="ECO:0007669"/>
    <property type="project" value="UniProtKB-KW"/>
</dbReference>
<keyword evidence="3" id="KW-0560">Oxidoreductase</keyword>
<evidence type="ECO:0000313" key="7">
    <source>
        <dbReference type="EMBL" id="OIS92895.1"/>
    </source>
</evidence>
<keyword evidence="1" id="KW-0001">2Fe-2S</keyword>
<gene>
    <name evidence="7" type="ORF">BLA27_14195</name>
</gene>
<evidence type="ECO:0000259" key="6">
    <source>
        <dbReference type="PROSITE" id="PS51085"/>
    </source>
</evidence>
<evidence type="ECO:0000256" key="2">
    <source>
        <dbReference type="ARBA" id="ARBA00022723"/>
    </source>
</evidence>
<dbReference type="Proteomes" id="UP000182985">
    <property type="component" value="Unassembled WGS sequence"/>
</dbReference>
<dbReference type="CDD" id="cd00207">
    <property type="entry name" value="fer2"/>
    <property type="match status" value="1"/>
</dbReference>
<dbReference type="GO" id="GO:0016491">
    <property type="term" value="F:oxidoreductase activity"/>
    <property type="evidence" value="ECO:0007669"/>
    <property type="project" value="UniProtKB-KW"/>
</dbReference>
<reference evidence="7 8" key="1">
    <citation type="submission" date="2016-10" db="EMBL/GenBank/DDBJ databases">
        <title>The Draft Genome Sequence of the Potato Rhizosphere Bacteria Ochrobactrum sp. IPA7.2.</title>
        <authorList>
            <person name="Gogoleva N.E."/>
            <person name="Khlopko Y.A."/>
            <person name="Burygin G.L."/>
            <person name="Plotnikov A.O."/>
        </authorList>
    </citation>
    <scope>NUCLEOTIDE SEQUENCE [LARGE SCALE GENOMIC DNA]</scope>
    <source>
        <strain evidence="7 8">IPA7.2</strain>
    </source>
</reference>
<proteinExistence type="predicted"/>
<dbReference type="Pfam" id="PF00111">
    <property type="entry name" value="Fer2"/>
    <property type="match status" value="1"/>
</dbReference>
<keyword evidence="8" id="KW-1185">Reference proteome</keyword>
<comment type="caution">
    <text evidence="7">The sequence shown here is derived from an EMBL/GenBank/DDBJ whole genome shotgun (WGS) entry which is preliminary data.</text>
</comment>
<dbReference type="InterPro" id="IPR006058">
    <property type="entry name" value="2Fe2S_fd_BS"/>
</dbReference>
<organism evidence="7 8">
    <name type="scientific">Brucella cytisi</name>
    <dbReference type="NCBI Taxonomy" id="407152"/>
    <lineage>
        <taxon>Bacteria</taxon>
        <taxon>Pseudomonadati</taxon>
        <taxon>Pseudomonadota</taxon>
        <taxon>Alphaproteobacteria</taxon>
        <taxon>Hyphomicrobiales</taxon>
        <taxon>Brucellaceae</taxon>
        <taxon>Brucella/Ochrobactrum group</taxon>
        <taxon>Brucella</taxon>
    </lineage>
</organism>
<dbReference type="PANTHER" id="PTHR44379">
    <property type="entry name" value="OXIDOREDUCTASE WITH IRON-SULFUR SUBUNIT"/>
    <property type="match status" value="1"/>
</dbReference>
<dbReference type="PANTHER" id="PTHR44379:SF2">
    <property type="entry name" value="BLR6218 PROTEIN"/>
    <property type="match status" value="1"/>
</dbReference>
<evidence type="ECO:0000256" key="1">
    <source>
        <dbReference type="ARBA" id="ARBA00022714"/>
    </source>
</evidence>
<dbReference type="InterPro" id="IPR051452">
    <property type="entry name" value="Diverse_Oxidoreductases"/>
</dbReference>